<proteinExistence type="predicted"/>
<name>A0ABS7J1H9_9SPHN</name>
<reference evidence="3 4" key="1">
    <citation type="submission" date="2021-08" db="EMBL/GenBank/DDBJ databases">
        <title>Comparative Genomics Analysis of the Genus Qipengyuania Reveals Extensive Genetic Diversity and Metabolic Versatility, Including the Description of Fifteen Novel Species.</title>
        <authorList>
            <person name="Liu Y."/>
        </authorList>
    </citation>
    <scope>NUCLEOTIDE SEQUENCE [LARGE SCALE GENOMIC DNA]</scope>
    <source>
        <strain evidence="3 4">1NDH17</strain>
    </source>
</reference>
<evidence type="ECO:0000313" key="4">
    <source>
        <dbReference type="Proteomes" id="UP000783253"/>
    </source>
</evidence>
<feature type="transmembrane region" description="Helical" evidence="1">
    <location>
        <begin position="94"/>
        <end position="114"/>
    </location>
</feature>
<keyword evidence="1" id="KW-1133">Transmembrane helix</keyword>
<accession>A0ABS7J1H9</accession>
<feature type="domain" description="DUF1206" evidence="2">
    <location>
        <begin position="189"/>
        <end position="256"/>
    </location>
</feature>
<feature type="transmembrane region" description="Helical" evidence="1">
    <location>
        <begin position="184"/>
        <end position="206"/>
    </location>
</feature>
<evidence type="ECO:0000313" key="3">
    <source>
        <dbReference type="EMBL" id="MBX7457298.1"/>
    </source>
</evidence>
<dbReference type="RefSeq" id="WP_221572618.1">
    <property type="nucleotide sequence ID" value="NZ_JAIGNK010000001.1"/>
</dbReference>
<feature type="domain" description="DUF1206" evidence="2">
    <location>
        <begin position="94"/>
        <end position="168"/>
    </location>
</feature>
<feature type="transmembrane region" description="Helical" evidence="1">
    <location>
        <begin position="233"/>
        <end position="253"/>
    </location>
</feature>
<dbReference type="Pfam" id="PF06724">
    <property type="entry name" value="DUF1206"/>
    <property type="match status" value="3"/>
</dbReference>
<dbReference type="EMBL" id="JAIGNK010000001">
    <property type="protein sequence ID" value="MBX7457298.1"/>
    <property type="molecule type" value="Genomic_DNA"/>
</dbReference>
<organism evidence="3 4">
    <name type="scientific">Qipengyuania polymorpha</name>
    <dbReference type="NCBI Taxonomy" id="2867234"/>
    <lineage>
        <taxon>Bacteria</taxon>
        <taxon>Pseudomonadati</taxon>
        <taxon>Pseudomonadota</taxon>
        <taxon>Alphaproteobacteria</taxon>
        <taxon>Sphingomonadales</taxon>
        <taxon>Erythrobacteraceae</taxon>
        <taxon>Qipengyuania</taxon>
    </lineage>
</organism>
<comment type="caution">
    <text evidence="3">The sequence shown here is derived from an EMBL/GenBank/DDBJ whole genome shotgun (WGS) entry which is preliminary data.</text>
</comment>
<protein>
    <submittedName>
        <fullName evidence="3">DUF1206 domain-containing protein</fullName>
    </submittedName>
</protein>
<sequence>MVDKSEKFSWLVRVGYFSRAILYFVLGLVALTSASKIAEGTNGIFRAINDFPGGNVILWIMVIGLTAYALFRFCSPLFDIENQGSDGKGWAKRIGHAGSGIAHIALAYSAYQFAGRDSSGTSSGSDGGGGAQEAASGVLSMEFGGALLGILGVAFFIAAIFQVKKGITGEFMNRISGQAPSATRWLGGAGYVARGVVYTVIGWSLFKAGFMSSGASQVKTLGDAMASLAGDGFIFTLTAIGLMLFGLFSLVLARYRIIPELDSDAGVPKFRA</sequence>
<dbReference type="Proteomes" id="UP000783253">
    <property type="component" value="Unassembled WGS sequence"/>
</dbReference>
<dbReference type="InterPro" id="IPR009597">
    <property type="entry name" value="DUF1206"/>
</dbReference>
<keyword evidence="1" id="KW-0812">Transmembrane</keyword>
<gene>
    <name evidence="3" type="ORF">K3152_03480</name>
</gene>
<feature type="domain" description="DUF1206" evidence="2">
    <location>
        <begin position="14"/>
        <end position="74"/>
    </location>
</feature>
<evidence type="ECO:0000256" key="1">
    <source>
        <dbReference type="SAM" id="Phobius"/>
    </source>
</evidence>
<feature type="transmembrane region" description="Helical" evidence="1">
    <location>
        <begin position="143"/>
        <end position="163"/>
    </location>
</feature>
<feature type="transmembrane region" description="Helical" evidence="1">
    <location>
        <begin position="56"/>
        <end position="74"/>
    </location>
</feature>
<evidence type="ECO:0000259" key="2">
    <source>
        <dbReference type="Pfam" id="PF06724"/>
    </source>
</evidence>
<keyword evidence="4" id="KW-1185">Reference proteome</keyword>
<keyword evidence="1" id="KW-0472">Membrane</keyword>